<gene>
    <name evidence="7" type="primary">rplR</name>
    <name evidence="9" type="ORF">COX39_02225</name>
</gene>
<evidence type="ECO:0000256" key="1">
    <source>
        <dbReference type="ARBA" id="ARBA00007116"/>
    </source>
</evidence>
<dbReference type="InterPro" id="IPR005484">
    <property type="entry name" value="Ribosomal_uL18_bac/plant/anim"/>
</dbReference>
<dbReference type="GO" id="GO:0006412">
    <property type="term" value="P:translation"/>
    <property type="evidence" value="ECO:0007669"/>
    <property type="project" value="UniProtKB-UniRule"/>
</dbReference>
<evidence type="ECO:0000313" key="9">
    <source>
        <dbReference type="EMBL" id="PIP21577.1"/>
    </source>
</evidence>
<organism evidence="9 10">
    <name type="scientific">Candidatus Nealsonbacteria bacterium CG23_combo_of_CG06-09_8_20_14_all_40_13</name>
    <dbReference type="NCBI Taxonomy" id="1974724"/>
    <lineage>
        <taxon>Bacteria</taxon>
        <taxon>Candidatus Nealsoniibacteriota</taxon>
    </lineage>
</organism>
<protein>
    <recommendedName>
        <fullName evidence="6 7">Large ribosomal subunit protein uL18</fullName>
    </recommendedName>
</protein>
<evidence type="ECO:0000256" key="6">
    <source>
        <dbReference type="ARBA" id="ARBA00035197"/>
    </source>
</evidence>
<name>A0A2G9YQQ4_9BACT</name>
<keyword evidence="3 7" id="KW-0694">RNA-binding</keyword>
<dbReference type="InterPro" id="IPR004389">
    <property type="entry name" value="Ribosomal_uL18_bac-type"/>
</dbReference>
<evidence type="ECO:0000256" key="2">
    <source>
        <dbReference type="ARBA" id="ARBA00022730"/>
    </source>
</evidence>
<dbReference type="EMBL" id="PCRM01000033">
    <property type="protein sequence ID" value="PIP21577.1"/>
    <property type="molecule type" value="Genomic_DNA"/>
</dbReference>
<keyword evidence="5 7" id="KW-0687">Ribonucleoprotein</keyword>
<dbReference type="AlphaFoldDB" id="A0A2G9YQQ4"/>
<keyword evidence="4 7" id="KW-0689">Ribosomal protein</keyword>
<comment type="caution">
    <text evidence="9">The sequence shown here is derived from an EMBL/GenBank/DDBJ whole genome shotgun (WGS) entry which is preliminary data.</text>
</comment>
<dbReference type="NCBIfam" id="TIGR00060">
    <property type="entry name" value="L18_bact"/>
    <property type="match status" value="1"/>
</dbReference>
<comment type="similarity">
    <text evidence="1 7">Belongs to the universal ribosomal protein uL18 family.</text>
</comment>
<proteinExistence type="inferred from homology"/>
<dbReference type="PANTHER" id="PTHR12899:SF3">
    <property type="entry name" value="LARGE RIBOSOMAL SUBUNIT PROTEIN UL18M"/>
    <property type="match status" value="1"/>
</dbReference>
<dbReference type="GO" id="GO:0003735">
    <property type="term" value="F:structural constituent of ribosome"/>
    <property type="evidence" value="ECO:0007669"/>
    <property type="project" value="InterPro"/>
</dbReference>
<dbReference type="Gene3D" id="3.30.420.100">
    <property type="match status" value="1"/>
</dbReference>
<evidence type="ECO:0000256" key="4">
    <source>
        <dbReference type="ARBA" id="ARBA00022980"/>
    </source>
</evidence>
<dbReference type="Proteomes" id="UP000231567">
    <property type="component" value="Unassembled WGS sequence"/>
</dbReference>
<dbReference type="GO" id="GO:1990904">
    <property type="term" value="C:ribonucleoprotein complex"/>
    <property type="evidence" value="ECO:0007669"/>
    <property type="project" value="UniProtKB-KW"/>
</dbReference>
<evidence type="ECO:0000256" key="8">
    <source>
        <dbReference type="SAM" id="MobiDB-lite"/>
    </source>
</evidence>
<accession>A0A2G9YQQ4</accession>
<keyword evidence="2 7" id="KW-0699">rRNA-binding</keyword>
<comment type="function">
    <text evidence="7">This is one of the proteins that bind and probably mediate the attachment of the 5S RNA into the large ribosomal subunit, where it forms part of the central protuberance.</text>
</comment>
<sequence length="119" mass="13460">MTKNNEKQLGRNRRTRSRVLNSGSKERPRLSVFRSAKHICAQLINDDKQETLLSVSDSNLETDKLSHKPIVKAFEVGKILALKAKDKKIVKVIFDRGRYLYHGRIKALADGARAGGLKF</sequence>
<comment type="subunit">
    <text evidence="7">Part of the 50S ribosomal subunit; part of the 5S rRNA/L5/L18/L25 subcomplex. Contacts the 5S and 23S rRNAs.</text>
</comment>
<reference evidence="9 10" key="1">
    <citation type="submission" date="2017-09" db="EMBL/GenBank/DDBJ databases">
        <title>Depth-based differentiation of microbial function through sediment-hosted aquifers and enrichment of novel symbionts in the deep terrestrial subsurface.</title>
        <authorList>
            <person name="Probst A.J."/>
            <person name="Ladd B."/>
            <person name="Jarett J.K."/>
            <person name="Geller-Mcgrath D.E."/>
            <person name="Sieber C.M."/>
            <person name="Emerson J.B."/>
            <person name="Anantharaman K."/>
            <person name="Thomas B.C."/>
            <person name="Malmstrom R."/>
            <person name="Stieglmeier M."/>
            <person name="Klingl A."/>
            <person name="Woyke T."/>
            <person name="Ryan C.M."/>
            <person name="Banfield J.F."/>
        </authorList>
    </citation>
    <scope>NUCLEOTIDE SEQUENCE [LARGE SCALE GENOMIC DNA]</scope>
    <source>
        <strain evidence="9">CG23_combo_of_CG06-09_8_20_14_all_40_13</strain>
    </source>
</reference>
<evidence type="ECO:0000313" key="10">
    <source>
        <dbReference type="Proteomes" id="UP000231567"/>
    </source>
</evidence>
<dbReference type="HAMAP" id="MF_01337_B">
    <property type="entry name" value="Ribosomal_uL18_B"/>
    <property type="match status" value="1"/>
</dbReference>
<dbReference type="SUPFAM" id="SSF53137">
    <property type="entry name" value="Translational machinery components"/>
    <property type="match status" value="1"/>
</dbReference>
<evidence type="ECO:0000256" key="3">
    <source>
        <dbReference type="ARBA" id="ARBA00022884"/>
    </source>
</evidence>
<evidence type="ECO:0000256" key="5">
    <source>
        <dbReference type="ARBA" id="ARBA00023274"/>
    </source>
</evidence>
<dbReference type="GO" id="GO:0008097">
    <property type="term" value="F:5S rRNA binding"/>
    <property type="evidence" value="ECO:0007669"/>
    <property type="project" value="TreeGrafter"/>
</dbReference>
<evidence type="ECO:0000256" key="7">
    <source>
        <dbReference type="HAMAP-Rule" id="MF_01337"/>
    </source>
</evidence>
<dbReference type="GO" id="GO:0005737">
    <property type="term" value="C:cytoplasm"/>
    <property type="evidence" value="ECO:0007669"/>
    <property type="project" value="UniProtKB-ARBA"/>
</dbReference>
<dbReference type="CDD" id="cd00432">
    <property type="entry name" value="Ribosomal_L18_L5e"/>
    <property type="match status" value="1"/>
</dbReference>
<dbReference type="InterPro" id="IPR057268">
    <property type="entry name" value="Ribosomal_L18"/>
</dbReference>
<dbReference type="Pfam" id="PF00861">
    <property type="entry name" value="Ribosomal_L18p"/>
    <property type="match status" value="1"/>
</dbReference>
<dbReference type="GO" id="GO:0005840">
    <property type="term" value="C:ribosome"/>
    <property type="evidence" value="ECO:0007669"/>
    <property type="project" value="UniProtKB-KW"/>
</dbReference>
<dbReference type="PANTHER" id="PTHR12899">
    <property type="entry name" value="39S RIBOSOMAL PROTEIN L18, MITOCHONDRIAL"/>
    <property type="match status" value="1"/>
</dbReference>
<feature type="region of interest" description="Disordered" evidence="8">
    <location>
        <begin position="1"/>
        <end position="26"/>
    </location>
</feature>